<feature type="region of interest" description="Disordered" evidence="4">
    <location>
        <begin position="1"/>
        <end position="45"/>
    </location>
</feature>
<dbReference type="AlphaFoldDB" id="A0AAN8UTG6"/>
<feature type="compositionally biased region" description="Acidic residues" evidence="4">
    <location>
        <begin position="26"/>
        <end position="38"/>
    </location>
</feature>
<dbReference type="PANTHER" id="PTHR24093:SF369">
    <property type="entry name" value="CALCIUM-TRANSPORTING ATPASE"/>
    <property type="match status" value="1"/>
</dbReference>
<organism evidence="7 8">
    <name type="scientific">Dillenia turbinata</name>
    <dbReference type="NCBI Taxonomy" id="194707"/>
    <lineage>
        <taxon>Eukaryota</taxon>
        <taxon>Viridiplantae</taxon>
        <taxon>Streptophyta</taxon>
        <taxon>Embryophyta</taxon>
        <taxon>Tracheophyta</taxon>
        <taxon>Spermatophyta</taxon>
        <taxon>Magnoliopsida</taxon>
        <taxon>eudicotyledons</taxon>
        <taxon>Gunneridae</taxon>
        <taxon>Pentapetalae</taxon>
        <taxon>Dilleniales</taxon>
        <taxon>Dilleniaceae</taxon>
        <taxon>Dillenia</taxon>
    </lineage>
</organism>
<comment type="subcellular location">
    <subcellularLocation>
        <location evidence="1">Endomembrane system</location>
        <topology evidence="1">Multi-pass membrane protein</topology>
    </subcellularLocation>
</comment>
<keyword evidence="2" id="KW-0479">Metal-binding</keyword>
<keyword evidence="5" id="KW-0812">Transmembrane</keyword>
<dbReference type="GO" id="GO:0012505">
    <property type="term" value="C:endomembrane system"/>
    <property type="evidence" value="ECO:0007669"/>
    <property type="project" value="UniProtKB-SubCell"/>
</dbReference>
<name>A0AAN8UTG6_9MAGN</name>
<feature type="transmembrane region" description="Helical" evidence="5">
    <location>
        <begin position="223"/>
        <end position="244"/>
    </location>
</feature>
<evidence type="ECO:0000256" key="1">
    <source>
        <dbReference type="ARBA" id="ARBA00004127"/>
    </source>
</evidence>
<reference evidence="7 8" key="1">
    <citation type="submission" date="2023-12" db="EMBL/GenBank/DDBJ databases">
        <title>A high-quality genome assembly for Dillenia turbinata (Dilleniales).</title>
        <authorList>
            <person name="Chanderbali A."/>
        </authorList>
    </citation>
    <scope>NUCLEOTIDE SEQUENCE [LARGE SCALE GENOMIC DNA]</scope>
    <source>
        <strain evidence="7">LSX21</strain>
        <tissue evidence="7">Leaf</tissue>
    </source>
</reference>
<proteinExistence type="predicted"/>
<accession>A0AAN8UTG6</accession>
<sequence>MASGSRRGKSLVGGDVEAEGIKREEDEVVPPEANDDPFDVQTTKNISRKPNSMEDVSLGSLARFDTNYIDGSSSLVFATRIEDTGLKRLVRWGQCWYRRPPHYSHHWEPLVSNVMWINILVQSFYQVTVLLVLNFCGTSILHLTHESRKHATKVKNTVIFNSYVLCQVFSEFNSRKTDELNVFGGVMKNYLFLGVTGLTLVFQIIVIEFLGKFFSTVRLDWDLWLVSIGMGVVSLRLAVLGRLLPVPKRPFAKYFTKRLW</sequence>
<evidence type="ECO:0000256" key="2">
    <source>
        <dbReference type="ARBA" id="ARBA00022723"/>
    </source>
</evidence>
<comment type="caution">
    <text evidence="7">The sequence shown here is derived from an EMBL/GenBank/DDBJ whole genome shotgun (WGS) entry which is preliminary data.</text>
</comment>
<evidence type="ECO:0000256" key="5">
    <source>
        <dbReference type="SAM" id="Phobius"/>
    </source>
</evidence>
<dbReference type="GO" id="GO:0005388">
    <property type="term" value="F:P-type calcium transporter activity"/>
    <property type="evidence" value="ECO:0007669"/>
    <property type="project" value="TreeGrafter"/>
</dbReference>
<dbReference type="Pfam" id="PF00689">
    <property type="entry name" value="Cation_ATPase_C"/>
    <property type="match status" value="1"/>
</dbReference>
<dbReference type="SUPFAM" id="SSF81665">
    <property type="entry name" value="Calcium ATPase, transmembrane domain M"/>
    <property type="match status" value="1"/>
</dbReference>
<dbReference type="Gene3D" id="1.20.1110.10">
    <property type="entry name" value="Calcium-transporting ATPase, transmembrane domain"/>
    <property type="match status" value="1"/>
</dbReference>
<feature type="domain" description="Cation-transporting P-type ATPase C-terminal" evidence="6">
    <location>
        <begin position="99"/>
        <end position="237"/>
    </location>
</feature>
<dbReference type="Proteomes" id="UP001370490">
    <property type="component" value="Unassembled WGS sequence"/>
</dbReference>
<dbReference type="EMBL" id="JBAMMX010000025">
    <property type="protein sequence ID" value="KAK6915162.1"/>
    <property type="molecule type" value="Genomic_DNA"/>
</dbReference>
<keyword evidence="3" id="KW-0460">Magnesium</keyword>
<evidence type="ECO:0000256" key="4">
    <source>
        <dbReference type="SAM" id="MobiDB-lite"/>
    </source>
</evidence>
<keyword evidence="8" id="KW-1185">Reference proteome</keyword>
<keyword evidence="5" id="KW-1133">Transmembrane helix</keyword>
<dbReference type="InterPro" id="IPR023298">
    <property type="entry name" value="ATPase_P-typ_TM_dom_sf"/>
</dbReference>
<evidence type="ECO:0000256" key="3">
    <source>
        <dbReference type="ARBA" id="ARBA00022842"/>
    </source>
</evidence>
<evidence type="ECO:0000313" key="7">
    <source>
        <dbReference type="EMBL" id="KAK6915162.1"/>
    </source>
</evidence>
<dbReference type="GO" id="GO:0046872">
    <property type="term" value="F:metal ion binding"/>
    <property type="evidence" value="ECO:0007669"/>
    <property type="project" value="UniProtKB-KW"/>
</dbReference>
<gene>
    <name evidence="7" type="ORF">RJ641_020279</name>
</gene>
<feature type="transmembrane region" description="Helical" evidence="5">
    <location>
        <begin position="190"/>
        <end position="211"/>
    </location>
</feature>
<evidence type="ECO:0000313" key="8">
    <source>
        <dbReference type="Proteomes" id="UP001370490"/>
    </source>
</evidence>
<keyword evidence="5" id="KW-0472">Membrane</keyword>
<evidence type="ECO:0000259" key="6">
    <source>
        <dbReference type="Pfam" id="PF00689"/>
    </source>
</evidence>
<dbReference type="InterPro" id="IPR006068">
    <property type="entry name" value="ATPase_P-typ_cation-transptr_C"/>
</dbReference>
<protein>
    <submittedName>
        <fullName evidence="7">Cation-transporting P-type ATPase, C-terminal</fullName>
    </submittedName>
</protein>
<dbReference type="GO" id="GO:0005886">
    <property type="term" value="C:plasma membrane"/>
    <property type="evidence" value="ECO:0007669"/>
    <property type="project" value="TreeGrafter"/>
</dbReference>
<dbReference type="PANTHER" id="PTHR24093">
    <property type="entry name" value="CATION TRANSPORTING ATPASE"/>
    <property type="match status" value="1"/>
</dbReference>